<feature type="domain" description="PilZ" evidence="1">
    <location>
        <begin position="16"/>
        <end position="104"/>
    </location>
</feature>
<dbReference type="EMBL" id="CP061038">
    <property type="protein sequence ID" value="QNQ11295.1"/>
    <property type="molecule type" value="Genomic_DNA"/>
</dbReference>
<dbReference type="KEGG" id="spap:H3Z74_09190"/>
<name>A0A7H0LNP2_9SPHN</name>
<keyword evidence="3" id="KW-1185">Reference proteome</keyword>
<protein>
    <submittedName>
        <fullName evidence="2">PilZ domain-containing protein</fullName>
    </submittedName>
</protein>
<reference evidence="2 3" key="1">
    <citation type="submission" date="2020-09" db="EMBL/GenBank/DDBJ databases">
        <title>Sphingomonas sp., a new species isolated from pork steak.</title>
        <authorList>
            <person name="Heidler von Heilborn D."/>
        </authorList>
    </citation>
    <scope>NUCLEOTIDE SEQUENCE [LARGE SCALE GENOMIC DNA]</scope>
    <source>
        <strain evidence="3">S8-3T</strain>
    </source>
</reference>
<proteinExistence type="predicted"/>
<dbReference type="InterPro" id="IPR009875">
    <property type="entry name" value="PilZ_domain"/>
</dbReference>
<organism evidence="2 3">
    <name type="scientific">Sphingomonas alpina</name>
    <dbReference type="NCBI Taxonomy" id="653931"/>
    <lineage>
        <taxon>Bacteria</taxon>
        <taxon>Pseudomonadati</taxon>
        <taxon>Pseudomonadota</taxon>
        <taxon>Alphaproteobacteria</taxon>
        <taxon>Sphingomonadales</taxon>
        <taxon>Sphingomonadaceae</taxon>
        <taxon>Sphingomonas</taxon>
    </lineage>
</organism>
<dbReference type="AlphaFoldDB" id="A0A7H0LNP2"/>
<dbReference type="Proteomes" id="UP000516148">
    <property type="component" value="Chromosome"/>
</dbReference>
<accession>A0A7H0LNP2</accession>
<evidence type="ECO:0000313" key="3">
    <source>
        <dbReference type="Proteomes" id="UP000516148"/>
    </source>
</evidence>
<dbReference type="Gene3D" id="2.40.10.220">
    <property type="entry name" value="predicted glycosyltransferase like domains"/>
    <property type="match status" value="1"/>
</dbReference>
<dbReference type="Pfam" id="PF07238">
    <property type="entry name" value="PilZ"/>
    <property type="match status" value="1"/>
</dbReference>
<gene>
    <name evidence="2" type="ORF">H3Z74_09190</name>
</gene>
<evidence type="ECO:0000313" key="2">
    <source>
        <dbReference type="EMBL" id="QNQ11295.1"/>
    </source>
</evidence>
<evidence type="ECO:0000259" key="1">
    <source>
        <dbReference type="Pfam" id="PF07238"/>
    </source>
</evidence>
<sequence length="107" mass="11659">MFAAEYEPAVMSNGLRRTPRAPVSLDARIGRGGLDRTLCKVNDLSVHGARIHSYSGLRRGAVIWLTLPLIGQIAATVMWADDFEAGCQFHHPLDDAVFETLAALSPK</sequence>
<dbReference type="SUPFAM" id="SSF141371">
    <property type="entry name" value="PilZ domain-like"/>
    <property type="match status" value="1"/>
</dbReference>
<dbReference type="GO" id="GO:0035438">
    <property type="term" value="F:cyclic-di-GMP binding"/>
    <property type="evidence" value="ECO:0007669"/>
    <property type="project" value="InterPro"/>
</dbReference>